<feature type="region of interest" description="Disordered" evidence="1">
    <location>
        <begin position="177"/>
        <end position="209"/>
    </location>
</feature>
<evidence type="ECO:0000256" key="1">
    <source>
        <dbReference type="SAM" id="MobiDB-lite"/>
    </source>
</evidence>
<keyword evidence="4" id="KW-1185">Reference proteome</keyword>
<feature type="compositionally biased region" description="Basic and acidic residues" evidence="1">
    <location>
        <begin position="229"/>
        <end position="246"/>
    </location>
</feature>
<dbReference type="AlphaFoldDB" id="A0A2A2HFR1"/>
<evidence type="ECO:0000313" key="3">
    <source>
        <dbReference type="EMBL" id="PWL08374.1"/>
    </source>
</evidence>
<evidence type="ECO:0008006" key="6">
    <source>
        <dbReference type="Google" id="ProtNLM"/>
    </source>
</evidence>
<accession>A0A2A2HFR1</accession>
<reference evidence="2 4" key="2">
    <citation type="journal article" date="2017" name="BMC Genomics">
        <title>Genomic analysis of methanogenic archaea reveals a shift towards energy conservation.</title>
        <authorList>
            <person name="Gilmore S.P."/>
            <person name="Henske J.K."/>
            <person name="Sexton J.A."/>
            <person name="Solomon K.V."/>
            <person name="Seppala S."/>
            <person name="Yoo J.I."/>
            <person name="Huyett L.M."/>
            <person name="Pressman A."/>
            <person name="Cogan J.Z."/>
            <person name="Kivenson V."/>
            <person name="Peng X."/>
            <person name="Tan Y."/>
            <person name="Valentine D.L."/>
            <person name="O'Malley M.A."/>
        </authorList>
    </citation>
    <scope>NUCLEOTIDE SEQUENCE [LARGE SCALE GENOMIC DNA]</scope>
    <source>
        <strain evidence="2 4">1R-7</strain>
    </source>
</reference>
<protein>
    <recommendedName>
        <fullName evidence="6">GINS subunit domain-containing protein</fullName>
    </recommendedName>
</protein>
<name>A0A2A2HFR1_9EURY</name>
<feature type="region of interest" description="Disordered" evidence="1">
    <location>
        <begin position="225"/>
        <end position="317"/>
    </location>
</feature>
<feature type="compositionally biased region" description="Basic and acidic residues" evidence="1">
    <location>
        <begin position="187"/>
        <end position="200"/>
    </location>
</feature>
<dbReference type="OrthoDB" id="82417at2157"/>
<gene>
    <name evidence="2" type="ORF">ASJ82_03595</name>
    <name evidence="3" type="ORF">MSCUN_08130</name>
</gene>
<sequence length="385" mass="44435">MDTFFQKLRDIQKKERIDGPLSEIDDTFYDDASNYLQQLLKIVDKNPLSLEAYQLRDARRIIIEICERREVKILTTALANLQKSHDLFKGHKDDSTLFDELPYNMTYDEEQLYIDIVNTLLKHRENIIQNKQNNKRMQQKQVQTQPEVVQATPEVEVTQQEQKVVEENTEDEWVDIKPQNPVKTQKPSKDVKPQQNRIDDIDIPDDVFSSPALDESQVAMMFGEMPDSMPRDENNNPVRIKKEPKTDITTPFTPPEIPEDDTVSLQVSEDEKKPKTLTSQNSIQKHENIESDVKVDEPTTTTTSDIIDKPIPTPDETSNIKIEDDTKLDEELFNDEKLVSFNCEVNSDILDVDDRTYGPFNVDDVALLPGNIVQILLSHDIIRVL</sequence>
<dbReference type="Proteomes" id="UP000217528">
    <property type="component" value="Unassembled WGS sequence"/>
</dbReference>
<dbReference type="CDD" id="cd11714">
    <property type="entry name" value="GINS_A_archaea"/>
    <property type="match status" value="1"/>
</dbReference>
<reference evidence="3 5" key="1">
    <citation type="submission" date="2016-04" db="EMBL/GenBank/DDBJ databases">
        <title>Genome sequence of Methanosphaera cuniculi DSM 4103.</title>
        <authorList>
            <person name="Poehlein A."/>
            <person name="Seedorf H."/>
            <person name="Daniel R."/>
        </authorList>
    </citation>
    <scope>NUCLEOTIDE SEQUENCE [LARGE SCALE GENOMIC DNA]</scope>
    <source>
        <strain evidence="3 5">DSM 4103</strain>
    </source>
</reference>
<dbReference type="EMBL" id="LMVN01000001">
    <property type="protein sequence ID" value="PAV08282.1"/>
    <property type="molecule type" value="Genomic_DNA"/>
</dbReference>
<feature type="compositionally biased region" description="Basic and acidic residues" evidence="1">
    <location>
        <begin position="284"/>
        <end position="297"/>
    </location>
</feature>
<evidence type="ECO:0000313" key="2">
    <source>
        <dbReference type="EMBL" id="PAV08282.1"/>
    </source>
</evidence>
<dbReference type="EMBL" id="LWMS01000020">
    <property type="protein sequence ID" value="PWL08374.1"/>
    <property type="molecule type" value="Genomic_DNA"/>
</dbReference>
<dbReference type="RefSeq" id="WP_095607936.1">
    <property type="nucleotide sequence ID" value="NZ_LMVN01000001.1"/>
</dbReference>
<organism evidence="2 4">
    <name type="scientific">Methanosphaera cuniculi</name>
    <dbReference type="NCBI Taxonomy" id="1077256"/>
    <lineage>
        <taxon>Archaea</taxon>
        <taxon>Methanobacteriati</taxon>
        <taxon>Methanobacteriota</taxon>
        <taxon>Methanomada group</taxon>
        <taxon>Methanobacteria</taxon>
        <taxon>Methanobacteriales</taxon>
        <taxon>Methanobacteriaceae</taxon>
        <taxon>Methanosphaera</taxon>
    </lineage>
</organism>
<evidence type="ECO:0000313" key="5">
    <source>
        <dbReference type="Proteomes" id="UP000246004"/>
    </source>
</evidence>
<proteinExistence type="predicted"/>
<dbReference type="Proteomes" id="UP000246004">
    <property type="component" value="Unassembled WGS sequence"/>
</dbReference>
<evidence type="ECO:0000313" key="4">
    <source>
        <dbReference type="Proteomes" id="UP000217528"/>
    </source>
</evidence>
<comment type="caution">
    <text evidence="2">The sequence shown here is derived from an EMBL/GenBank/DDBJ whole genome shotgun (WGS) entry which is preliminary data.</text>
</comment>
<dbReference type="Gene3D" id="3.40.5.50">
    <property type="match status" value="1"/>
</dbReference>